<dbReference type="Pfam" id="PF02563">
    <property type="entry name" value="Poly_export"/>
    <property type="match status" value="1"/>
</dbReference>
<protein>
    <submittedName>
        <fullName evidence="7">Capsule biosynthesis protein</fullName>
    </submittedName>
</protein>
<evidence type="ECO:0000313" key="7">
    <source>
        <dbReference type="EMBL" id="PWG81039.1"/>
    </source>
</evidence>
<evidence type="ECO:0000259" key="5">
    <source>
        <dbReference type="Pfam" id="PF02563"/>
    </source>
</evidence>
<dbReference type="EMBL" id="QEAS01000006">
    <property type="protein sequence ID" value="PWG81039.1"/>
    <property type="molecule type" value="Genomic_DNA"/>
</dbReference>
<feature type="signal peptide" evidence="4">
    <location>
        <begin position="1"/>
        <end position="24"/>
    </location>
</feature>
<feature type="domain" description="Soluble ligand binding" evidence="6">
    <location>
        <begin position="256"/>
        <end position="304"/>
    </location>
</feature>
<dbReference type="InterPro" id="IPR019554">
    <property type="entry name" value="Soluble_ligand-bd"/>
</dbReference>
<comment type="caution">
    <text evidence="7">The sequence shown here is derived from an EMBL/GenBank/DDBJ whole genome shotgun (WGS) entry which is preliminary data.</text>
</comment>
<dbReference type="OrthoDB" id="9808948at2"/>
<dbReference type="PANTHER" id="PTHR33619">
    <property type="entry name" value="POLYSACCHARIDE EXPORT PROTEIN GFCE-RELATED"/>
    <property type="match status" value="1"/>
</dbReference>
<dbReference type="Gene3D" id="3.30.1950.10">
    <property type="entry name" value="wza like domain"/>
    <property type="match status" value="1"/>
</dbReference>
<accession>A0A2U2PIQ5</accession>
<dbReference type="AlphaFoldDB" id="A0A2U2PIQ5"/>
<feature type="domain" description="Soluble ligand binding" evidence="6">
    <location>
        <begin position="339"/>
        <end position="382"/>
    </location>
</feature>
<evidence type="ECO:0000313" key="8">
    <source>
        <dbReference type="Proteomes" id="UP000245647"/>
    </source>
</evidence>
<feature type="chain" id="PRO_5015402367" evidence="4">
    <location>
        <begin position="25"/>
        <end position="838"/>
    </location>
</feature>
<dbReference type="Pfam" id="PF10531">
    <property type="entry name" value="SLBB"/>
    <property type="match status" value="6"/>
</dbReference>
<feature type="domain" description="Soluble ligand binding" evidence="6">
    <location>
        <begin position="610"/>
        <end position="654"/>
    </location>
</feature>
<organism evidence="7 8">
    <name type="scientific">Pararcticibacter amylolyticus</name>
    <dbReference type="NCBI Taxonomy" id="2173175"/>
    <lineage>
        <taxon>Bacteria</taxon>
        <taxon>Pseudomonadati</taxon>
        <taxon>Bacteroidota</taxon>
        <taxon>Sphingobacteriia</taxon>
        <taxon>Sphingobacteriales</taxon>
        <taxon>Sphingobacteriaceae</taxon>
        <taxon>Pararcticibacter</taxon>
    </lineage>
</organism>
<feature type="region of interest" description="Disordered" evidence="2">
    <location>
        <begin position="86"/>
        <end position="125"/>
    </location>
</feature>
<keyword evidence="1 4" id="KW-0732">Signal</keyword>
<keyword evidence="3" id="KW-1133">Transmembrane helix</keyword>
<dbReference type="InterPro" id="IPR003715">
    <property type="entry name" value="Poly_export_N"/>
</dbReference>
<keyword evidence="3" id="KW-0472">Membrane</keyword>
<keyword evidence="8" id="KW-1185">Reference proteome</keyword>
<feature type="transmembrane region" description="Helical" evidence="3">
    <location>
        <begin position="819"/>
        <end position="837"/>
    </location>
</feature>
<feature type="domain" description="Polysaccharide export protein N-terminal" evidence="5">
    <location>
        <begin position="170"/>
        <end position="245"/>
    </location>
</feature>
<evidence type="ECO:0000256" key="3">
    <source>
        <dbReference type="SAM" id="Phobius"/>
    </source>
</evidence>
<sequence length="838" mass="93272">MRPLRYIKVVILLISLCLATALKAQNQQDFSNIRVDELTDTQIRQFIAQVEAAGLSEAQLEQVALARGMSSTEIQKLRQRVDKLKTTEAQKSGKQNQQKNNTTPSGSNRQGSYGRSYNLDQPDPVDSLQVRRDTLTLAEKTLASLKSKIFGADLFRNQKLTFEPNLRLATPRNYQIGPDDELLIDIYGYSEASYQLKVSPEGTINVPYIGVIPVSGMTIEQASSRIKSRLSTIYSGLKSGNTSVSIAVGNIRSIKVILTGEVVKPGTYTLPSLATVFNALYSSGGPTENGSFRQIELIRAGKKIGTLDIYDFLLHGEFKNNYRLQDQDVIRVPNYQKRVEIVGEVKRPGIFEMKPEEKLSDLIRFAGDFNERAYRVRVKVLKNTATERKIDDVTSDKFSAYLPSGGDKYFVDQILDRFENRVTIEGAVFRPGQFELSSGLTVKQLIQKAEGLREDAFRNRAYITRLKDDLQTELVSFDVAKVLSGEAPDIALKREDVITISSIFDLKEEYNVRVEGEVLRPGRLNFAEGMTLEDAIIQAGGLKESATPKRVEISRRVKNSDVMSESATTAQVFQIDINQDLKRATAGFVLQPFDIVAVRPSVGYSKQKLVKVEGEVLYPGIYTITRKDERISDLVKRAGGFTAYAYVDGASLQRPGSQEQDSIDVQKKLEKNRLKQFQRLQKSISDTLKIEEEVVRNDYVGINLPRILKKPEGKDDLFLEDGDILTVPKQLQTVKVSGEVLSPVTVVYSGGKGFKRYISNAGGFSDKAKRRSAYIIYANGSVESAGKFLFFNNYPAVKPGSEIFVPKKAEGRRMTPGEVVGITSGLASLAAIIVALFR</sequence>
<dbReference type="GO" id="GO:0015159">
    <property type="term" value="F:polysaccharide transmembrane transporter activity"/>
    <property type="evidence" value="ECO:0007669"/>
    <property type="project" value="InterPro"/>
</dbReference>
<reference evidence="7 8" key="1">
    <citation type="submission" date="2018-04" db="EMBL/GenBank/DDBJ databases">
        <title>Pedobacter chongqingensis sp. nov., isolated from a rottenly hemp rope.</title>
        <authorList>
            <person name="Cai Y."/>
        </authorList>
    </citation>
    <scope>NUCLEOTIDE SEQUENCE [LARGE SCALE GENOMIC DNA]</scope>
    <source>
        <strain evidence="7 8">FJ4-8</strain>
    </source>
</reference>
<dbReference type="InterPro" id="IPR049712">
    <property type="entry name" value="Poly_export"/>
</dbReference>
<dbReference type="Gene3D" id="3.10.560.10">
    <property type="entry name" value="Outer membrane lipoprotein wza domain like"/>
    <property type="match status" value="6"/>
</dbReference>
<evidence type="ECO:0000259" key="6">
    <source>
        <dbReference type="Pfam" id="PF10531"/>
    </source>
</evidence>
<evidence type="ECO:0000256" key="2">
    <source>
        <dbReference type="SAM" id="MobiDB-lite"/>
    </source>
</evidence>
<feature type="domain" description="Soluble ligand binding" evidence="6">
    <location>
        <begin position="734"/>
        <end position="781"/>
    </location>
</feature>
<dbReference type="RefSeq" id="WP_109415423.1">
    <property type="nucleotide sequence ID" value="NZ_QEAS01000006.1"/>
</dbReference>
<dbReference type="Proteomes" id="UP000245647">
    <property type="component" value="Unassembled WGS sequence"/>
</dbReference>
<name>A0A2U2PIQ5_9SPHI</name>
<evidence type="ECO:0000256" key="1">
    <source>
        <dbReference type="ARBA" id="ARBA00022729"/>
    </source>
</evidence>
<dbReference type="PANTHER" id="PTHR33619:SF3">
    <property type="entry name" value="POLYSACCHARIDE EXPORT PROTEIN GFCE-RELATED"/>
    <property type="match status" value="1"/>
</dbReference>
<proteinExistence type="predicted"/>
<keyword evidence="3" id="KW-0812">Transmembrane</keyword>
<gene>
    <name evidence="7" type="ORF">DDR33_08915</name>
</gene>
<feature type="compositionally biased region" description="Low complexity" evidence="2">
    <location>
        <begin position="90"/>
        <end position="101"/>
    </location>
</feature>
<feature type="compositionally biased region" description="Polar residues" evidence="2">
    <location>
        <begin position="102"/>
        <end position="119"/>
    </location>
</feature>
<feature type="domain" description="Soluble ligand binding" evidence="6">
    <location>
        <begin position="512"/>
        <end position="563"/>
    </location>
</feature>
<evidence type="ECO:0000256" key="4">
    <source>
        <dbReference type="SAM" id="SignalP"/>
    </source>
</evidence>
<feature type="domain" description="Soluble ligand binding" evidence="6">
    <location>
        <begin position="421"/>
        <end position="466"/>
    </location>
</feature>